<feature type="transmembrane region" description="Helical" evidence="1">
    <location>
        <begin position="47"/>
        <end position="68"/>
    </location>
</feature>
<evidence type="ECO:0000313" key="2">
    <source>
        <dbReference type="EMBL" id="ALG83242.1"/>
    </source>
</evidence>
<keyword evidence="1" id="KW-1133">Transmembrane helix</keyword>
<feature type="transmembrane region" description="Helical" evidence="1">
    <location>
        <begin position="328"/>
        <end position="351"/>
    </location>
</feature>
<evidence type="ECO:0000313" key="3">
    <source>
        <dbReference type="Proteomes" id="UP000063789"/>
    </source>
</evidence>
<name>A0A0N9MMK3_9ACTN</name>
<feature type="transmembrane region" description="Helical" evidence="1">
    <location>
        <begin position="182"/>
        <end position="200"/>
    </location>
</feature>
<accession>A0A0N9MMK3</accession>
<organism evidence="2 3">
    <name type="scientific">Gordonia phthalatica</name>
    <dbReference type="NCBI Taxonomy" id="1136941"/>
    <lineage>
        <taxon>Bacteria</taxon>
        <taxon>Bacillati</taxon>
        <taxon>Actinomycetota</taxon>
        <taxon>Actinomycetes</taxon>
        <taxon>Mycobacteriales</taxon>
        <taxon>Gordoniaceae</taxon>
        <taxon>Gordonia</taxon>
    </lineage>
</organism>
<dbReference type="OrthoDB" id="3520547at2"/>
<dbReference type="KEGG" id="goq:ACH46_00355"/>
<proteinExistence type="predicted"/>
<dbReference type="PATRIC" id="fig|1136941.3.peg.73"/>
<evidence type="ECO:0000256" key="1">
    <source>
        <dbReference type="SAM" id="Phobius"/>
    </source>
</evidence>
<keyword evidence="1" id="KW-0472">Membrane</keyword>
<dbReference type="EMBL" id="CP011853">
    <property type="protein sequence ID" value="ALG83242.1"/>
    <property type="molecule type" value="Genomic_DNA"/>
</dbReference>
<keyword evidence="3" id="KW-1185">Reference proteome</keyword>
<reference evidence="3" key="1">
    <citation type="submission" date="2015-06" db="EMBL/GenBank/DDBJ databases">
        <title>Complete genome sequence and metabolic analysis of phthalate degradation pathway in Gordonia sp. QH-11.</title>
        <authorList>
            <person name="Jin D."/>
            <person name="Kong X."/>
            <person name="Bai Z."/>
        </authorList>
    </citation>
    <scope>NUCLEOTIDE SEQUENCE [LARGE SCALE GENOMIC DNA]</scope>
    <source>
        <strain evidence="3">QH-11</strain>
    </source>
</reference>
<feature type="transmembrane region" description="Helical" evidence="1">
    <location>
        <begin position="358"/>
        <end position="381"/>
    </location>
</feature>
<reference evidence="2 3" key="2">
    <citation type="journal article" date="2017" name="Int. J. Syst. Evol. Microbiol.">
        <title>Gordonia phthalatica sp. nov., a di-n-butyl phthalate-degrading bacterium isolated from activated sludge.</title>
        <authorList>
            <person name="Jin D."/>
            <person name="Kong X."/>
            <person name="Jia M."/>
            <person name="Yu X."/>
            <person name="Wang X."/>
            <person name="Zhuang X."/>
            <person name="Deng Y."/>
            <person name="Bai Z."/>
        </authorList>
    </citation>
    <scope>NUCLEOTIDE SEQUENCE [LARGE SCALE GENOMIC DNA]</scope>
    <source>
        <strain evidence="2 3">QH-11</strain>
    </source>
</reference>
<feature type="transmembrane region" description="Helical" evidence="1">
    <location>
        <begin position="149"/>
        <end position="170"/>
    </location>
</feature>
<protein>
    <submittedName>
        <fullName evidence="2">Membrane protein</fullName>
    </submittedName>
</protein>
<feature type="transmembrane region" description="Helical" evidence="1">
    <location>
        <begin position="387"/>
        <end position="406"/>
    </location>
</feature>
<feature type="transmembrane region" description="Helical" evidence="1">
    <location>
        <begin position="241"/>
        <end position="262"/>
    </location>
</feature>
<dbReference type="Proteomes" id="UP000063789">
    <property type="component" value="Chromosome"/>
</dbReference>
<sequence>MGFFTPEPEPMPAGEFLTLPLRERLRVLTTSWVTLGFNTPRMLHVVYVLKMLGLYFAVGLAITSWTTSGVEFTDPSTWFTHIVVYQKLAVWLMLLEVIGLAGAFGPLCGHFVPMLGNIRFWVRPGTIRMAPWARKVPLTGGDERTVVDVVLYLGVLASLVYPLAINAVPVTHVPDGTTAQELIPAYAFIPILVLMPLMGLRDKVIFLAARAEQYLPIMLWSAILGALVLRDGATEADFVNLVIVFKIIIVIVWVCAGVSKLGEHFINVIPPMISNSPGQLNVVKKAHYRGAPDDLRPSRLSWFMAHVAGTAVEIVIPLLLLVTTNATVATVAALLMLVFHIFITSTFPLAVPLEWNVYFGYIAVVLWGGFGAGFDVATYSIWNFHNAWILIPVFALGLFGPILGNLRPDLVSFLPSMRQYSGNWASAVWAMKPGIEERLNELPLVENQIDQLQRMAPTPYPLDEADRTVQKAIAWRSMHSQGRGLLSAMYEHLDDIEGRTIREGEFMCNTILGWNFGDGHLHDERLIAAVQKRLDLKPGDLVVTYCESQPTPWKTSTPQQYRVIDAALGVVERGSWQVPDCVNEQPWLPNGPVPLAVSWTAPGYVRQSTLTGGSAGRTTT</sequence>
<dbReference type="Pfam" id="PF12077">
    <property type="entry name" value="DUF3556"/>
    <property type="match status" value="1"/>
</dbReference>
<dbReference type="STRING" id="1136941.ACH46_00355"/>
<keyword evidence="1" id="KW-0812">Transmembrane</keyword>
<feature type="transmembrane region" description="Helical" evidence="1">
    <location>
        <begin position="302"/>
        <end position="322"/>
    </location>
</feature>
<feature type="transmembrane region" description="Helical" evidence="1">
    <location>
        <begin position="88"/>
        <end position="112"/>
    </location>
</feature>
<gene>
    <name evidence="2" type="ORF">ACH46_00355</name>
</gene>
<dbReference type="InterPro" id="IPR021941">
    <property type="entry name" value="DUF3556_TM"/>
</dbReference>
<dbReference type="AlphaFoldDB" id="A0A0N9MMK3"/>
<dbReference type="RefSeq" id="WP_062391187.1">
    <property type="nucleotide sequence ID" value="NZ_CP011853.1"/>
</dbReference>